<dbReference type="Pfam" id="PF23441">
    <property type="entry name" value="SDR"/>
    <property type="match status" value="1"/>
</dbReference>
<protein>
    <recommendedName>
        <fullName evidence="6">Short-chain dehydrogenase/reductase SDR</fullName>
    </recommendedName>
</protein>
<dbReference type="PRINTS" id="PR00081">
    <property type="entry name" value="GDHRDH"/>
</dbReference>
<keyword evidence="2" id="KW-0521">NADP</keyword>
<comment type="caution">
    <text evidence="4">The sequence shown here is derived from an EMBL/GenBank/DDBJ whole genome shotgun (WGS) entry which is preliminary data.</text>
</comment>
<dbReference type="EMBL" id="JAPQKH010000006">
    <property type="protein sequence ID" value="KAJ5093570.1"/>
    <property type="molecule type" value="Genomic_DNA"/>
</dbReference>
<name>A0A9W9K5J8_9EURO</name>
<dbReference type="PANTHER" id="PTHR43477">
    <property type="entry name" value="DIHYDROANTICAPSIN 7-DEHYDROGENASE"/>
    <property type="match status" value="1"/>
</dbReference>
<keyword evidence="3" id="KW-0560">Oxidoreductase</keyword>
<keyword evidence="5" id="KW-1185">Reference proteome</keyword>
<dbReference type="Proteomes" id="UP001149165">
    <property type="component" value="Unassembled WGS sequence"/>
</dbReference>
<evidence type="ECO:0000256" key="1">
    <source>
        <dbReference type="ARBA" id="ARBA00006484"/>
    </source>
</evidence>
<dbReference type="GO" id="GO:0016491">
    <property type="term" value="F:oxidoreductase activity"/>
    <property type="evidence" value="ECO:0007669"/>
    <property type="project" value="UniProtKB-KW"/>
</dbReference>
<reference evidence="4" key="1">
    <citation type="submission" date="2022-11" db="EMBL/GenBank/DDBJ databases">
        <authorList>
            <person name="Petersen C."/>
        </authorList>
    </citation>
    <scope>NUCLEOTIDE SEQUENCE</scope>
    <source>
        <strain evidence="4">IBT 30069</strain>
    </source>
</reference>
<evidence type="ECO:0000313" key="4">
    <source>
        <dbReference type="EMBL" id="KAJ5093570.1"/>
    </source>
</evidence>
<dbReference type="Gene3D" id="3.40.50.720">
    <property type="entry name" value="NAD(P)-binding Rossmann-like Domain"/>
    <property type="match status" value="1"/>
</dbReference>
<accession>A0A9W9K5J8</accession>
<sequence length="268" mass="28469">MSTSNLKYSYKLANQHVLILGGSSGIGFAVAEAAFEQGAHLVLSSSNQTKLDSAVARLKEAYPTQAEKQTITTVVGDLSDAHNLDKTFESIFQTATSNGSHKLNHIVTTAGDGINFPSVDETSAQVVYNTLNVRFVAPAVMAKFIPKHMETSNSSSVTLTSGALTRKPSPGRFLVGGLGASVEGLARGMAVDLAPVRVNTVAPGAVKTEIFNFIPKEMRETVFQSMRDGSLTGTMGTPEDLAESYVYLMKDHFVTGAVIDSNGGFPFK</sequence>
<dbReference type="InterPro" id="IPR002347">
    <property type="entry name" value="SDR_fam"/>
</dbReference>
<reference evidence="4" key="2">
    <citation type="journal article" date="2023" name="IMA Fungus">
        <title>Comparative genomic study of the Penicillium genus elucidates a diverse pangenome and 15 lateral gene transfer events.</title>
        <authorList>
            <person name="Petersen C."/>
            <person name="Sorensen T."/>
            <person name="Nielsen M.R."/>
            <person name="Sondergaard T.E."/>
            <person name="Sorensen J.L."/>
            <person name="Fitzpatrick D.A."/>
            <person name="Frisvad J.C."/>
            <person name="Nielsen K.L."/>
        </authorList>
    </citation>
    <scope>NUCLEOTIDE SEQUENCE</scope>
    <source>
        <strain evidence="4">IBT 30069</strain>
    </source>
</reference>
<dbReference type="InterPro" id="IPR057571">
    <property type="entry name" value="SDR_PhqE-like"/>
</dbReference>
<dbReference type="PANTHER" id="PTHR43477:SF1">
    <property type="entry name" value="DIHYDROANTICAPSIN 7-DEHYDROGENASE"/>
    <property type="match status" value="1"/>
</dbReference>
<dbReference type="OrthoDB" id="294295at2759"/>
<dbReference type="SUPFAM" id="SSF51735">
    <property type="entry name" value="NAD(P)-binding Rossmann-fold domains"/>
    <property type="match status" value="1"/>
</dbReference>
<evidence type="ECO:0000313" key="5">
    <source>
        <dbReference type="Proteomes" id="UP001149165"/>
    </source>
</evidence>
<dbReference type="InterPro" id="IPR036291">
    <property type="entry name" value="NAD(P)-bd_dom_sf"/>
</dbReference>
<evidence type="ECO:0000256" key="3">
    <source>
        <dbReference type="ARBA" id="ARBA00023002"/>
    </source>
</evidence>
<gene>
    <name evidence="4" type="ORF">N7456_009431</name>
</gene>
<dbReference type="CDD" id="cd05233">
    <property type="entry name" value="SDR_c"/>
    <property type="match status" value="1"/>
</dbReference>
<evidence type="ECO:0000256" key="2">
    <source>
        <dbReference type="ARBA" id="ARBA00022857"/>
    </source>
</evidence>
<evidence type="ECO:0008006" key="6">
    <source>
        <dbReference type="Google" id="ProtNLM"/>
    </source>
</evidence>
<organism evidence="4 5">
    <name type="scientific">Penicillium angulare</name>
    <dbReference type="NCBI Taxonomy" id="116970"/>
    <lineage>
        <taxon>Eukaryota</taxon>
        <taxon>Fungi</taxon>
        <taxon>Dikarya</taxon>
        <taxon>Ascomycota</taxon>
        <taxon>Pezizomycotina</taxon>
        <taxon>Eurotiomycetes</taxon>
        <taxon>Eurotiomycetidae</taxon>
        <taxon>Eurotiales</taxon>
        <taxon>Aspergillaceae</taxon>
        <taxon>Penicillium</taxon>
    </lineage>
</organism>
<proteinExistence type="inferred from homology"/>
<dbReference type="AlphaFoldDB" id="A0A9W9K5J8"/>
<dbReference type="InterPro" id="IPR051122">
    <property type="entry name" value="SDR_DHRS6-like"/>
</dbReference>
<comment type="similarity">
    <text evidence="1">Belongs to the short-chain dehydrogenases/reductases (SDR) family.</text>
</comment>